<dbReference type="AlphaFoldDB" id="X1D274"/>
<name>X1D274_9ZZZZ</name>
<organism evidence="1">
    <name type="scientific">marine sediment metagenome</name>
    <dbReference type="NCBI Taxonomy" id="412755"/>
    <lineage>
        <taxon>unclassified sequences</taxon>
        <taxon>metagenomes</taxon>
        <taxon>ecological metagenomes</taxon>
    </lineage>
</organism>
<reference evidence="1" key="1">
    <citation type="journal article" date="2014" name="Front. Microbiol.">
        <title>High frequency of phylogenetically diverse reductive dehalogenase-homologous genes in deep subseafloor sedimentary metagenomes.</title>
        <authorList>
            <person name="Kawai M."/>
            <person name="Futagami T."/>
            <person name="Toyoda A."/>
            <person name="Takaki Y."/>
            <person name="Nishi S."/>
            <person name="Hori S."/>
            <person name="Arai W."/>
            <person name="Tsubouchi T."/>
            <person name="Morono Y."/>
            <person name="Uchiyama I."/>
            <person name="Ito T."/>
            <person name="Fujiyama A."/>
            <person name="Inagaki F."/>
            <person name="Takami H."/>
        </authorList>
    </citation>
    <scope>NUCLEOTIDE SEQUENCE</scope>
    <source>
        <strain evidence="1">Expedition CK06-06</strain>
    </source>
</reference>
<evidence type="ECO:0000313" key="1">
    <source>
        <dbReference type="EMBL" id="GAH14876.1"/>
    </source>
</evidence>
<gene>
    <name evidence="1" type="ORF">S01H4_61921</name>
</gene>
<protein>
    <submittedName>
        <fullName evidence="1">Uncharacterized protein</fullName>
    </submittedName>
</protein>
<proteinExistence type="predicted"/>
<dbReference type="EMBL" id="BART01036823">
    <property type="protein sequence ID" value="GAH14876.1"/>
    <property type="molecule type" value="Genomic_DNA"/>
</dbReference>
<accession>X1D274</accession>
<sequence length="118" mass="13424">MKTLSALGFTDPGFIPEIPNSFKKLVEYLICMPTKGRVNPLSTDDYVICADEKTSIQARIRKRPTAPPYSGEPMRVEHEYIRSGHGPIFLLEMFTAQESLVAVERGAELNHLTDWWTR</sequence>
<comment type="caution">
    <text evidence="1">The sequence shown here is derived from an EMBL/GenBank/DDBJ whole genome shotgun (WGS) entry which is preliminary data.</text>
</comment>